<dbReference type="PANTHER" id="PTHR43303:SF4">
    <property type="entry name" value="NADPH DEHYDROGENASE C23G7.10C-RELATED"/>
    <property type="match status" value="1"/>
</dbReference>
<feature type="domain" description="NADH:flavin oxidoreductase/NADH oxidase N-terminal" evidence="6">
    <location>
        <begin position="59"/>
        <end position="409"/>
    </location>
</feature>
<keyword evidence="3" id="KW-0288">FMN</keyword>
<keyword evidence="8" id="KW-1185">Reference proteome</keyword>
<dbReference type="GO" id="GO:0003959">
    <property type="term" value="F:NADPH dehydrogenase activity"/>
    <property type="evidence" value="ECO:0007669"/>
    <property type="project" value="InterPro"/>
</dbReference>
<accession>A0AAD7QUD6</accession>
<comment type="caution">
    <text evidence="7">The sequence shown here is derived from an EMBL/GenBank/DDBJ whole genome shotgun (WGS) entry which is preliminary data.</text>
</comment>
<evidence type="ECO:0000256" key="3">
    <source>
        <dbReference type="ARBA" id="ARBA00022643"/>
    </source>
</evidence>
<keyword evidence="2" id="KW-0285">Flavoprotein</keyword>
<dbReference type="RefSeq" id="XP_056045095.1">
    <property type="nucleotide sequence ID" value="XM_056191396.1"/>
</dbReference>
<name>A0AAD7QUD6_9ASCO</name>
<evidence type="ECO:0000259" key="6">
    <source>
        <dbReference type="Pfam" id="PF00724"/>
    </source>
</evidence>
<dbReference type="GO" id="GO:0050661">
    <property type="term" value="F:NADP binding"/>
    <property type="evidence" value="ECO:0007669"/>
    <property type="project" value="InterPro"/>
</dbReference>
<dbReference type="InterPro" id="IPR001155">
    <property type="entry name" value="OxRdtase_FMN_N"/>
</dbReference>
<dbReference type="GeneID" id="80886562"/>
<evidence type="ECO:0000313" key="7">
    <source>
        <dbReference type="EMBL" id="KAJ8101645.1"/>
    </source>
</evidence>
<reference evidence="7" key="1">
    <citation type="submission" date="2023-03" db="EMBL/GenBank/DDBJ databases">
        <title>Near-Complete genome sequence of Lipomyces tetrasporous NRRL Y-64009, an oleaginous yeast capable of growing on lignocellulosic hydrolysates.</title>
        <authorList>
            <consortium name="Lawrence Berkeley National Laboratory"/>
            <person name="Jagtap S.S."/>
            <person name="Liu J.-J."/>
            <person name="Walukiewicz H.E."/>
            <person name="Pangilinan J."/>
            <person name="Lipzen A."/>
            <person name="Ahrendt S."/>
            <person name="Koriabine M."/>
            <person name="Cobaugh K."/>
            <person name="Salamov A."/>
            <person name="Yoshinaga Y."/>
            <person name="Ng V."/>
            <person name="Daum C."/>
            <person name="Grigoriev I.V."/>
            <person name="Slininger P.J."/>
            <person name="Dien B.S."/>
            <person name="Jin Y.-S."/>
            <person name="Rao C.V."/>
        </authorList>
    </citation>
    <scope>NUCLEOTIDE SEQUENCE</scope>
    <source>
        <strain evidence="7">NRRL Y-64009</strain>
    </source>
</reference>
<dbReference type="Pfam" id="PF00724">
    <property type="entry name" value="Oxidored_FMN"/>
    <property type="match status" value="1"/>
</dbReference>
<evidence type="ECO:0000256" key="4">
    <source>
        <dbReference type="ARBA" id="ARBA00022857"/>
    </source>
</evidence>
<dbReference type="Proteomes" id="UP001217417">
    <property type="component" value="Unassembled WGS sequence"/>
</dbReference>
<keyword evidence="5" id="KW-0560">Oxidoreductase</keyword>
<evidence type="ECO:0000313" key="8">
    <source>
        <dbReference type="Proteomes" id="UP001217417"/>
    </source>
</evidence>
<proteinExistence type="predicted"/>
<dbReference type="AlphaFoldDB" id="A0AAD7QUD6"/>
<evidence type="ECO:0000256" key="2">
    <source>
        <dbReference type="ARBA" id="ARBA00022630"/>
    </source>
</evidence>
<dbReference type="InterPro" id="IPR013785">
    <property type="entry name" value="Aldolase_TIM"/>
</dbReference>
<protein>
    <submittedName>
        <fullName evidence="7">NADPH dehydrogenase afvA</fullName>
    </submittedName>
</protein>
<organism evidence="7 8">
    <name type="scientific">Lipomyces tetrasporus</name>
    <dbReference type="NCBI Taxonomy" id="54092"/>
    <lineage>
        <taxon>Eukaryota</taxon>
        <taxon>Fungi</taxon>
        <taxon>Dikarya</taxon>
        <taxon>Ascomycota</taxon>
        <taxon>Saccharomycotina</taxon>
        <taxon>Lipomycetes</taxon>
        <taxon>Lipomycetales</taxon>
        <taxon>Lipomycetaceae</taxon>
        <taxon>Lipomyces</taxon>
    </lineage>
</organism>
<comment type="cofactor">
    <cofactor evidence="1">
        <name>FMN</name>
        <dbReference type="ChEBI" id="CHEBI:58210"/>
    </cofactor>
</comment>
<sequence length="437" mass="47048">MLSHSVVNEAVPGVSSSFILYAYLEIFNLSSQISYFTPAQNPPSGTASEPQPNGAPLPKLFTRLTLRGLTLQNRIMLSPLCQYSADNGHATPWHMAHLGGIISRGPGLAMIEATAVVAEGRITPQDLGIWLDSQAGKLREIVEFSHSQGQKIGIQLGHAGRKASTLAPWLSAGAYASEEVGGWPNNVKGPSTIPFSPDFATPIAMSLADITELKAAWAAAVRRSIAAGFDVIEIHAAHGYLLHSFMSPVSNARTDQYGGTFENRIRLTLEIVELTRANMPQDMPLFLRLSATDWLEHGDFEGDSWKLSDTIRLAPILAEYGVDLLDVSSGGGHVAQAIAGAPFLYQAEFSKAIKKSLGEGSPMRVGAVGQIRTGTMANNLLEGKGHDGIELDIAVVGRLFQKDPALVWTWADELGVEINVANQIRWAFKGRFGAAKR</sequence>
<dbReference type="CDD" id="cd02932">
    <property type="entry name" value="OYE_YqiM_FMN"/>
    <property type="match status" value="1"/>
</dbReference>
<evidence type="ECO:0000256" key="5">
    <source>
        <dbReference type="ARBA" id="ARBA00023002"/>
    </source>
</evidence>
<gene>
    <name evidence="7" type="ORF">POJ06DRAFT_68512</name>
</gene>
<dbReference type="Gene3D" id="3.20.20.70">
    <property type="entry name" value="Aldolase class I"/>
    <property type="match status" value="1"/>
</dbReference>
<dbReference type="InterPro" id="IPR044152">
    <property type="entry name" value="YqjM-like"/>
</dbReference>
<dbReference type="EMBL" id="JARPMG010000003">
    <property type="protein sequence ID" value="KAJ8101645.1"/>
    <property type="molecule type" value="Genomic_DNA"/>
</dbReference>
<dbReference type="GO" id="GO:0010181">
    <property type="term" value="F:FMN binding"/>
    <property type="evidence" value="ECO:0007669"/>
    <property type="project" value="InterPro"/>
</dbReference>
<dbReference type="SUPFAM" id="SSF51395">
    <property type="entry name" value="FMN-linked oxidoreductases"/>
    <property type="match status" value="1"/>
</dbReference>
<dbReference type="PANTHER" id="PTHR43303">
    <property type="entry name" value="NADPH DEHYDROGENASE C23G7.10C-RELATED"/>
    <property type="match status" value="1"/>
</dbReference>
<evidence type="ECO:0000256" key="1">
    <source>
        <dbReference type="ARBA" id="ARBA00001917"/>
    </source>
</evidence>
<keyword evidence="4" id="KW-0521">NADP</keyword>